<feature type="transmembrane region" description="Helical" evidence="1">
    <location>
        <begin position="318"/>
        <end position="336"/>
    </location>
</feature>
<feature type="transmembrane region" description="Helical" evidence="1">
    <location>
        <begin position="383"/>
        <end position="406"/>
    </location>
</feature>
<accession>U2KYF3</accession>
<evidence type="ECO:0000313" key="2">
    <source>
        <dbReference type="EMBL" id="ERJ97327.1"/>
    </source>
</evidence>
<protein>
    <submittedName>
        <fullName evidence="2">Uncharacterized protein</fullName>
    </submittedName>
</protein>
<dbReference type="AlphaFoldDB" id="U2KYF3"/>
<keyword evidence="1" id="KW-0472">Membrane</keyword>
<dbReference type="OrthoDB" id="9945952at2"/>
<gene>
    <name evidence="2" type="ORF">RUMCAL_00399</name>
</gene>
<comment type="caution">
    <text evidence="2">The sequence shown here is derived from an EMBL/GenBank/DDBJ whole genome shotgun (WGS) entry which is preliminary data.</text>
</comment>
<sequence>MKPIVKIVYDREKDTLKISYDDKTLDTKCIRDFPIEQWLFPLSSKGVKWKGLYEELRSFTGKPDYTLLFESDAASFEMVKYALKDSPVNLISSNNTVTILYSENPFVTKITINGHAFDTTRIQNRSIDEWINSIQIRDLQWKGIFQELTDYIGTDIYEVYFIGNLEFMQLLIDSCPNSVDVLYRDTEIAKMQNKSNHIQVASNPVSKPAESNSNQYVVSGSEASQSISHIASKAVNTLKSAAAAQPHDENFENIPIKNKFVRNHIMTICSIITLVFTFFPFASFYAKSAEDTGNRITASVFSTLVGIKELKLGDNKSIFSILIFLVPILIIIMNYIKPLGKYKKYIAVGAPIIGIIGEVVTFIDLKHLFQTFIIEDGVKLKSILGIGFFLILASFCLTAIVGLIIYHNVKLPKTKN</sequence>
<feature type="transmembrane region" description="Helical" evidence="1">
    <location>
        <begin position="345"/>
        <end position="363"/>
    </location>
</feature>
<dbReference type="STRING" id="411473.RUMCAL_00399"/>
<dbReference type="Proteomes" id="UP000016662">
    <property type="component" value="Unassembled WGS sequence"/>
</dbReference>
<keyword evidence="1" id="KW-0812">Transmembrane</keyword>
<keyword evidence="3" id="KW-1185">Reference proteome</keyword>
<dbReference type="RefSeq" id="WP_021682004.1">
    <property type="nucleotide sequence ID" value="NZ_KI260389.1"/>
</dbReference>
<feature type="transmembrane region" description="Helical" evidence="1">
    <location>
        <begin position="265"/>
        <end position="286"/>
    </location>
</feature>
<evidence type="ECO:0000313" key="3">
    <source>
        <dbReference type="Proteomes" id="UP000016662"/>
    </source>
</evidence>
<dbReference type="PATRIC" id="fig|411473.3.peg.308"/>
<reference evidence="2 3" key="1">
    <citation type="submission" date="2013-07" db="EMBL/GenBank/DDBJ databases">
        <authorList>
            <person name="Weinstock G."/>
            <person name="Sodergren E."/>
            <person name="Wylie T."/>
            <person name="Fulton L."/>
            <person name="Fulton R."/>
            <person name="Fronick C."/>
            <person name="O'Laughlin M."/>
            <person name="Godfrey J."/>
            <person name="Miner T."/>
            <person name="Herter B."/>
            <person name="Appelbaum E."/>
            <person name="Cordes M."/>
            <person name="Lek S."/>
            <person name="Wollam A."/>
            <person name="Pepin K.H."/>
            <person name="Palsikar V.B."/>
            <person name="Mitreva M."/>
            <person name="Wilson R.K."/>
        </authorList>
    </citation>
    <scope>NUCLEOTIDE SEQUENCE [LARGE SCALE GENOMIC DNA]</scope>
    <source>
        <strain evidence="2 3">ATCC 27760</strain>
    </source>
</reference>
<dbReference type="EMBL" id="AWVF01000031">
    <property type="protein sequence ID" value="ERJ97327.1"/>
    <property type="molecule type" value="Genomic_DNA"/>
</dbReference>
<organism evidence="2 3">
    <name type="scientific">Ruminococcus callidus ATCC 27760</name>
    <dbReference type="NCBI Taxonomy" id="411473"/>
    <lineage>
        <taxon>Bacteria</taxon>
        <taxon>Bacillati</taxon>
        <taxon>Bacillota</taxon>
        <taxon>Clostridia</taxon>
        <taxon>Eubacteriales</taxon>
        <taxon>Oscillospiraceae</taxon>
        <taxon>Ruminococcus</taxon>
    </lineage>
</organism>
<dbReference type="HOGENOM" id="CLU_660362_0_0_9"/>
<name>U2KYF3_9FIRM</name>
<keyword evidence="1" id="KW-1133">Transmembrane helix</keyword>
<proteinExistence type="predicted"/>
<evidence type="ECO:0000256" key="1">
    <source>
        <dbReference type="SAM" id="Phobius"/>
    </source>
</evidence>